<keyword evidence="2 6" id="KW-0436">Ligase</keyword>
<keyword evidence="4" id="KW-0067">ATP-binding</keyword>
<dbReference type="GeneID" id="43599269"/>
<dbReference type="RefSeq" id="XP_031868464.1">
    <property type="nucleotide sequence ID" value="XM_032015043.1"/>
</dbReference>
<dbReference type="AlphaFoldDB" id="A0A370TJV7"/>
<gene>
    <name evidence="6" type="ORF">BP5553_06420</name>
</gene>
<comment type="caution">
    <text evidence="6">The sequence shown here is derived from an EMBL/GenBank/DDBJ whole genome shotgun (WGS) entry which is preliminary data.</text>
</comment>
<feature type="domain" description="AMP-dependent synthetase/ligase" evidence="5">
    <location>
        <begin position="105"/>
        <end position="517"/>
    </location>
</feature>
<evidence type="ECO:0000256" key="2">
    <source>
        <dbReference type="ARBA" id="ARBA00022598"/>
    </source>
</evidence>
<dbReference type="Proteomes" id="UP000254866">
    <property type="component" value="Unassembled WGS sequence"/>
</dbReference>
<dbReference type="Pfam" id="PF00501">
    <property type="entry name" value="AMP-binding"/>
    <property type="match status" value="1"/>
</dbReference>
<evidence type="ECO:0000256" key="1">
    <source>
        <dbReference type="ARBA" id="ARBA00006432"/>
    </source>
</evidence>
<keyword evidence="3" id="KW-0547">Nucleotide-binding</keyword>
<dbReference type="GO" id="GO:0005811">
    <property type="term" value="C:lipid droplet"/>
    <property type="evidence" value="ECO:0007669"/>
    <property type="project" value="TreeGrafter"/>
</dbReference>
<dbReference type="GO" id="GO:0035336">
    <property type="term" value="P:long-chain fatty-acyl-CoA metabolic process"/>
    <property type="evidence" value="ECO:0007669"/>
    <property type="project" value="TreeGrafter"/>
</dbReference>
<protein>
    <submittedName>
        <fullName evidence="6">Putative long-chain-fatty-acid-CoA ligase</fullName>
    </submittedName>
</protein>
<dbReference type="GO" id="GO:0005886">
    <property type="term" value="C:plasma membrane"/>
    <property type="evidence" value="ECO:0007669"/>
    <property type="project" value="TreeGrafter"/>
</dbReference>
<evidence type="ECO:0000259" key="5">
    <source>
        <dbReference type="Pfam" id="PF00501"/>
    </source>
</evidence>
<evidence type="ECO:0000313" key="7">
    <source>
        <dbReference type="Proteomes" id="UP000254866"/>
    </source>
</evidence>
<sequence>MDWKHASLQPGCYKSPPFSVEAPNYRPVAGETIPRRNPSHPDKLKSLLEPGIETVYDILHRASKKYAHLKAVGTRKFIQTHHETKTIQKMVDGQVVDDEKQWTYYELGEYQYLTFAQYATKALQIGAGYRALGLQKGDKLHVFATTSANWLLSAHAAATQSIPIVTSYATLGEKGLEVSLLQTQAKAIFVDPDLIPKLLKPLQKAQNLEALIYNDDGQIKQGDFDNLRRLNPRIKILSLEDVRQMGENNPVEPVPPSPDDLCCLMYTSGTTDAPKGVPLKHRNIIAAIAGLDSIFTPYLSTDDSVLCYLPLAHSFEFAFENVCFYWGIQMGYGNPRTLSDTSMRNCQGDIKEFKPTILIGVPAIWEMIRKGIEQKISQLGTLQSFIFWRAMGLKTFLCGWKLPGPGMLDYLVFDAVKKQTGGRLRACFNGAGPIGKETRRFISFAIAPLLMGYGLTETTAMGALMDPLEWNDETLGDIPSCIEIKLVDYLEAGYCAANDPPQGEILIRGDAVMDGYYQNDELTAEAITPDKWFRTGDIGEWAPNGHLKIIDRKKNLVKTLNGEYIALEKLESIYSTNNVVSNMIVYAAADQTNPIAVIVPAHSALQTLAKNKGLEDDNFGSLIQKPAIKDMVVKELQNTARKVGLASAEIVRGVVLTDFDWTSQNGMLTAAQKVNRRNIVERYQKDINAAYGKK</sequence>
<dbReference type="GO" id="GO:0004467">
    <property type="term" value="F:long-chain fatty acid-CoA ligase activity"/>
    <property type="evidence" value="ECO:0007669"/>
    <property type="project" value="TreeGrafter"/>
</dbReference>
<dbReference type="Gene3D" id="3.40.50.12780">
    <property type="entry name" value="N-terminal domain of ligase-like"/>
    <property type="match status" value="1"/>
</dbReference>
<comment type="similarity">
    <text evidence="1">Belongs to the ATP-dependent AMP-binding enzyme family.</text>
</comment>
<accession>A0A370TJV7</accession>
<dbReference type="PANTHER" id="PTHR43272">
    <property type="entry name" value="LONG-CHAIN-FATTY-ACID--COA LIGASE"/>
    <property type="match status" value="1"/>
</dbReference>
<dbReference type="OrthoDB" id="1700726at2759"/>
<evidence type="ECO:0000256" key="3">
    <source>
        <dbReference type="ARBA" id="ARBA00022741"/>
    </source>
</evidence>
<organism evidence="6 7">
    <name type="scientific">Venustampulla echinocandica</name>
    <dbReference type="NCBI Taxonomy" id="2656787"/>
    <lineage>
        <taxon>Eukaryota</taxon>
        <taxon>Fungi</taxon>
        <taxon>Dikarya</taxon>
        <taxon>Ascomycota</taxon>
        <taxon>Pezizomycotina</taxon>
        <taxon>Leotiomycetes</taxon>
        <taxon>Helotiales</taxon>
        <taxon>Pleuroascaceae</taxon>
        <taxon>Venustampulla</taxon>
    </lineage>
</organism>
<evidence type="ECO:0000313" key="6">
    <source>
        <dbReference type="EMBL" id="RDL35808.1"/>
    </source>
</evidence>
<dbReference type="InterPro" id="IPR000873">
    <property type="entry name" value="AMP-dep_synth/lig_dom"/>
</dbReference>
<dbReference type="EMBL" id="NPIC01000005">
    <property type="protein sequence ID" value="RDL35808.1"/>
    <property type="molecule type" value="Genomic_DNA"/>
</dbReference>
<reference evidence="6 7" key="1">
    <citation type="journal article" date="2018" name="IMA Fungus">
        <title>IMA Genome-F 9: Draft genome sequence of Annulohypoxylon stygium, Aspergillus mulundensis, Berkeleyomyces basicola (syn. Thielaviopsis basicola), Ceratocystis smalleyi, two Cercospora beticola strains, Coleophoma cylindrospora, Fusarium fracticaudum, Phialophora cf. hyalina, and Morchella septimelata.</title>
        <authorList>
            <person name="Wingfield B.D."/>
            <person name="Bills G.F."/>
            <person name="Dong Y."/>
            <person name="Huang W."/>
            <person name="Nel W.J."/>
            <person name="Swalarsk-Parry B.S."/>
            <person name="Vaghefi N."/>
            <person name="Wilken P.M."/>
            <person name="An Z."/>
            <person name="de Beer Z.W."/>
            <person name="De Vos L."/>
            <person name="Chen L."/>
            <person name="Duong T.A."/>
            <person name="Gao Y."/>
            <person name="Hammerbacher A."/>
            <person name="Kikkert J.R."/>
            <person name="Li Y."/>
            <person name="Li H."/>
            <person name="Li K."/>
            <person name="Li Q."/>
            <person name="Liu X."/>
            <person name="Ma X."/>
            <person name="Naidoo K."/>
            <person name="Pethybridge S.J."/>
            <person name="Sun J."/>
            <person name="Steenkamp E.T."/>
            <person name="van der Nest M.A."/>
            <person name="van Wyk S."/>
            <person name="Wingfield M.J."/>
            <person name="Xiong C."/>
            <person name="Yue Q."/>
            <person name="Zhang X."/>
        </authorList>
    </citation>
    <scope>NUCLEOTIDE SEQUENCE [LARGE SCALE GENOMIC DNA]</scope>
    <source>
        <strain evidence="6 7">BP 5553</strain>
    </source>
</reference>
<dbReference type="STRING" id="2656787.A0A370TJV7"/>
<evidence type="ECO:0000256" key="4">
    <source>
        <dbReference type="ARBA" id="ARBA00022840"/>
    </source>
</evidence>
<dbReference type="InterPro" id="IPR042099">
    <property type="entry name" value="ANL_N_sf"/>
</dbReference>
<dbReference type="SUPFAM" id="SSF56801">
    <property type="entry name" value="Acetyl-CoA synthetase-like"/>
    <property type="match status" value="1"/>
</dbReference>
<keyword evidence="7" id="KW-1185">Reference proteome</keyword>
<proteinExistence type="inferred from homology"/>
<dbReference type="PANTHER" id="PTHR43272:SF83">
    <property type="entry name" value="ACYL-COA SYNTHETASE LONG-CHAIN, ISOFORM J"/>
    <property type="match status" value="1"/>
</dbReference>
<dbReference type="GO" id="GO:0005524">
    <property type="term" value="F:ATP binding"/>
    <property type="evidence" value="ECO:0007669"/>
    <property type="project" value="UniProtKB-KW"/>
</dbReference>
<name>A0A370TJV7_9HELO</name>
<dbReference type="GO" id="GO:0005783">
    <property type="term" value="C:endoplasmic reticulum"/>
    <property type="evidence" value="ECO:0007669"/>
    <property type="project" value="TreeGrafter"/>
</dbReference>